<reference evidence="1 2" key="1">
    <citation type="submission" date="2024-09" db="EMBL/GenBank/DDBJ databases">
        <authorList>
            <person name="Salinas-Garcia M.A."/>
            <person name="Prieme A."/>
        </authorList>
    </citation>
    <scope>NUCLEOTIDE SEQUENCE [LARGE SCALE GENOMIC DNA]</scope>
    <source>
        <strain evidence="1 2">DSM 21081</strain>
    </source>
</reference>
<evidence type="ECO:0000313" key="2">
    <source>
        <dbReference type="Proteomes" id="UP001575652"/>
    </source>
</evidence>
<proteinExistence type="predicted"/>
<gene>
    <name evidence="1" type="ORF">ACETWP_00205</name>
</gene>
<comment type="caution">
    <text evidence="1">The sequence shown here is derived from an EMBL/GenBank/DDBJ whole genome shotgun (WGS) entry which is preliminary data.</text>
</comment>
<dbReference type="EMBL" id="JBHDLJ010000001">
    <property type="protein sequence ID" value="MFB0833006.1"/>
    <property type="molecule type" value="Genomic_DNA"/>
</dbReference>
<dbReference type="Proteomes" id="UP001575652">
    <property type="component" value="Unassembled WGS sequence"/>
</dbReference>
<name>A0ABV4UJD9_9MICC</name>
<dbReference type="RefSeq" id="WP_373970181.1">
    <property type="nucleotide sequence ID" value="NZ_JBHDLJ010000001.1"/>
</dbReference>
<evidence type="ECO:0000313" key="1">
    <source>
        <dbReference type="EMBL" id="MFB0833006.1"/>
    </source>
</evidence>
<organism evidence="1 2">
    <name type="scientific">Arthrobacter halodurans</name>
    <dbReference type="NCBI Taxonomy" id="516699"/>
    <lineage>
        <taxon>Bacteria</taxon>
        <taxon>Bacillati</taxon>
        <taxon>Actinomycetota</taxon>
        <taxon>Actinomycetes</taxon>
        <taxon>Micrococcales</taxon>
        <taxon>Micrococcaceae</taxon>
        <taxon>Arthrobacter</taxon>
    </lineage>
</organism>
<accession>A0ABV4UJD9</accession>
<protein>
    <recommendedName>
        <fullName evidence="3">MarR family transcriptional regulator</fullName>
    </recommendedName>
</protein>
<sequence>METYWYDLHEAFARAEATRTPLRAVCQAIHGRRACSRLWGAGSRVGVIDTGHVQSGGHCPKLRFQDGSWIWLDLTIRMVMDADDLEAQLVADALAVRDEQGAAELARSTHLAANAVAGALGRLEAQGAVRADGLRWSVTARDRARRPFGAPGPHAEMGPRLSMVASEMRRGEPARVAS</sequence>
<keyword evidence="2" id="KW-1185">Reference proteome</keyword>
<evidence type="ECO:0008006" key="3">
    <source>
        <dbReference type="Google" id="ProtNLM"/>
    </source>
</evidence>